<protein>
    <submittedName>
        <fullName evidence="1">Uncharacterized protein</fullName>
    </submittedName>
</protein>
<proteinExistence type="predicted"/>
<dbReference type="Proteomes" id="UP001158598">
    <property type="component" value="Chromosome"/>
</dbReference>
<name>A0AA35XZD1_METCP</name>
<dbReference type="EMBL" id="OX458332">
    <property type="protein sequence ID" value="CAI8738901.1"/>
    <property type="molecule type" value="Genomic_DNA"/>
</dbReference>
<accession>A0AA35XZD1</accession>
<evidence type="ECO:0000313" key="2">
    <source>
        <dbReference type="Proteomes" id="UP001158598"/>
    </source>
</evidence>
<gene>
    <name evidence="1" type="ORF">MCNOR_0423</name>
</gene>
<reference evidence="1" key="1">
    <citation type="submission" date="2023-03" db="EMBL/GenBank/DDBJ databases">
        <authorList>
            <person name="Pearce D."/>
        </authorList>
    </citation>
    <scope>NUCLEOTIDE SEQUENCE</scope>
    <source>
        <strain evidence="1">Mc</strain>
    </source>
</reference>
<sequence length="64" mass="6731">MEDLSRGGRDALYETRATISVAVSDGTQSFHSGPVFNIAIPRGVTRGSFSESVGLPGRNGFNST</sequence>
<evidence type="ECO:0000313" key="1">
    <source>
        <dbReference type="EMBL" id="CAI8738901.1"/>
    </source>
</evidence>
<dbReference type="AlphaFoldDB" id="A0AA35XZD1"/>
<organism evidence="1 2">
    <name type="scientific">Methylococcus capsulatus</name>
    <dbReference type="NCBI Taxonomy" id="414"/>
    <lineage>
        <taxon>Bacteria</taxon>
        <taxon>Pseudomonadati</taxon>
        <taxon>Pseudomonadota</taxon>
        <taxon>Gammaproteobacteria</taxon>
        <taxon>Methylococcales</taxon>
        <taxon>Methylococcaceae</taxon>
        <taxon>Methylococcus</taxon>
    </lineage>
</organism>